<dbReference type="Proteomes" id="UP001487740">
    <property type="component" value="Unassembled WGS sequence"/>
</dbReference>
<evidence type="ECO:0000256" key="3">
    <source>
        <dbReference type="ARBA" id="ARBA00015277"/>
    </source>
</evidence>
<dbReference type="PANTHER" id="PTHR11064">
    <property type="entry name" value="CCAAT-BINDING TRANSCRIPTION FACTOR-RELATED"/>
    <property type="match status" value="1"/>
</dbReference>
<dbReference type="PANTHER" id="PTHR11064:SF9">
    <property type="entry name" value="NUCLEAR TRANSCRIPTION FACTOR Y SUBUNIT BETA"/>
    <property type="match status" value="1"/>
</dbReference>
<feature type="domain" description="Transcription factor CBF/NF-Y/archaeal histone" evidence="13">
    <location>
        <begin position="168"/>
        <end position="232"/>
    </location>
</feature>
<sequence length="306" mass="34086">MKKISAKSQIKRGNTCIPGEDNIHVGDEGRGDHNVETSPPIHLGNVGVKLENEGRVEGPAGLLETVEEVVEAPWEEIAGPDLSQAYVVDLTQQFNRIFVQTSFNSFKEKQQQQSGGSSKMEGAESDDIGTSFLTSEQYMVEGHSVHSQQHEDEEKEELPHVLREQDRFLPIANVARIMKRGIPKTGKIAKDARECVQECVSEFISFVTSEASDRCHQEKRKTINGEDILWAMNALGFENYVEPLKIYLQKFRESTKGDKPLEGSVESSYEVDFGNNMATFTADHVSQSEIVCTYGPGQVTQQFTLG</sequence>
<feature type="compositionally biased region" description="Basic and acidic residues" evidence="12">
    <location>
        <begin position="21"/>
        <end position="31"/>
    </location>
</feature>
<dbReference type="Pfam" id="PF00808">
    <property type="entry name" value="CBFD_NFYB_HMF"/>
    <property type="match status" value="1"/>
</dbReference>
<comment type="function">
    <text evidence="9">Component of the sequence-specific heterotrimeric transcription factor (NF-Y) which specifically recognizes a 5'-CCAAT-3' box motif found in the promoters of its target genes. NF-Y can function as both an activator and a repressor, depending on its interacting cofactors.</text>
</comment>
<comment type="similarity">
    <text evidence="2">Belongs to the NFYB/HAP3 subunit family.</text>
</comment>
<evidence type="ECO:0000256" key="12">
    <source>
        <dbReference type="SAM" id="MobiDB-lite"/>
    </source>
</evidence>
<dbReference type="InterPro" id="IPR027113">
    <property type="entry name" value="Transc_fact_NFYB/HAP3"/>
</dbReference>
<reference evidence="14 15" key="1">
    <citation type="submission" date="2023-03" db="EMBL/GenBank/DDBJ databases">
        <title>High-quality genome of Scylla paramamosain provides insights in environmental adaptation.</title>
        <authorList>
            <person name="Zhang L."/>
        </authorList>
    </citation>
    <scope>NUCLEOTIDE SEQUENCE [LARGE SCALE GENOMIC DNA]</scope>
    <source>
        <strain evidence="14">LZ_2023a</strain>
        <tissue evidence="14">Muscle</tissue>
    </source>
</reference>
<dbReference type="InterPro" id="IPR003956">
    <property type="entry name" value="Transcrpt_fac_NFYB/HAP3_CS"/>
</dbReference>
<evidence type="ECO:0000256" key="8">
    <source>
        <dbReference type="ARBA" id="ARBA00023242"/>
    </source>
</evidence>
<dbReference type="GO" id="GO:0046982">
    <property type="term" value="F:protein heterodimerization activity"/>
    <property type="evidence" value="ECO:0007669"/>
    <property type="project" value="InterPro"/>
</dbReference>
<keyword evidence="6" id="KW-0010">Activator</keyword>
<evidence type="ECO:0000313" key="14">
    <source>
        <dbReference type="EMBL" id="KAK8396709.1"/>
    </source>
</evidence>
<proteinExistence type="inferred from homology"/>
<dbReference type="AlphaFoldDB" id="A0AAW0U9H4"/>
<keyword evidence="4" id="KW-0805">Transcription regulation</keyword>
<organism evidence="14 15">
    <name type="scientific">Scylla paramamosain</name>
    <name type="common">Mud crab</name>
    <dbReference type="NCBI Taxonomy" id="85552"/>
    <lineage>
        <taxon>Eukaryota</taxon>
        <taxon>Metazoa</taxon>
        <taxon>Ecdysozoa</taxon>
        <taxon>Arthropoda</taxon>
        <taxon>Crustacea</taxon>
        <taxon>Multicrustacea</taxon>
        <taxon>Malacostraca</taxon>
        <taxon>Eumalacostraca</taxon>
        <taxon>Eucarida</taxon>
        <taxon>Decapoda</taxon>
        <taxon>Pleocyemata</taxon>
        <taxon>Brachyura</taxon>
        <taxon>Eubrachyura</taxon>
        <taxon>Portunoidea</taxon>
        <taxon>Portunidae</taxon>
        <taxon>Portuninae</taxon>
        <taxon>Scylla</taxon>
    </lineage>
</organism>
<comment type="subcellular location">
    <subcellularLocation>
        <location evidence="1">Nucleus</location>
    </subcellularLocation>
</comment>
<feature type="compositionally biased region" description="Low complexity" evidence="12">
    <location>
        <begin position="111"/>
        <end position="120"/>
    </location>
</feature>
<dbReference type="SUPFAM" id="SSF47113">
    <property type="entry name" value="Histone-fold"/>
    <property type="match status" value="1"/>
</dbReference>
<comment type="caution">
    <text evidence="14">The sequence shown here is derived from an EMBL/GenBank/DDBJ whole genome shotgun (WGS) entry which is preliminary data.</text>
</comment>
<evidence type="ECO:0000259" key="13">
    <source>
        <dbReference type="Pfam" id="PF00808"/>
    </source>
</evidence>
<dbReference type="EMBL" id="JARAKH010000015">
    <property type="protein sequence ID" value="KAK8396709.1"/>
    <property type="molecule type" value="Genomic_DNA"/>
</dbReference>
<evidence type="ECO:0000256" key="5">
    <source>
        <dbReference type="ARBA" id="ARBA00023125"/>
    </source>
</evidence>
<evidence type="ECO:0000256" key="6">
    <source>
        <dbReference type="ARBA" id="ARBA00023159"/>
    </source>
</evidence>
<name>A0AAW0U9H4_SCYPA</name>
<keyword evidence="8" id="KW-0539">Nucleus</keyword>
<evidence type="ECO:0000313" key="15">
    <source>
        <dbReference type="Proteomes" id="UP001487740"/>
    </source>
</evidence>
<dbReference type="PROSITE" id="PS00685">
    <property type="entry name" value="NFYB_HAP3"/>
    <property type="match status" value="1"/>
</dbReference>
<dbReference type="FunFam" id="1.10.20.10:FF:000110">
    <property type="entry name" value="Nuclear factor Y, subunit B1"/>
    <property type="match status" value="1"/>
</dbReference>
<accession>A0AAW0U9H4</accession>
<dbReference type="Gene3D" id="1.10.20.10">
    <property type="entry name" value="Histone, subunit A"/>
    <property type="match status" value="1"/>
</dbReference>
<dbReference type="GO" id="GO:0016602">
    <property type="term" value="C:CCAAT-binding factor complex"/>
    <property type="evidence" value="ECO:0007669"/>
    <property type="project" value="InterPro"/>
</dbReference>
<dbReference type="CDD" id="cd22907">
    <property type="entry name" value="HFD_NFYB"/>
    <property type="match status" value="1"/>
</dbReference>
<evidence type="ECO:0000256" key="1">
    <source>
        <dbReference type="ARBA" id="ARBA00004123"/>
    </source>
</evidence>
<evidence type="ECO:0000256" key="7">
    <source>
        <dbReference type="ARBA" id="ARBA00023163"/>
    </source>
</evidence>
<feature type="region of interest" description="Disordered" evidence="12">
    <location>
        <begin position="1"/>
        <end position="31"/>
    </location>
</feature>
<evidence type="ECO:0000256" key="2">
    <source>
        <dbReference type="ARBA" id="ARBA00009053"/>
    </source>
</evidence>
<dbReference type="GO" id="GO:0001228">
    <property type="term" value="F:DNA-binding transcription activator activity, RNA polymerase II-specific"/>
    <property type="evidence" value="ECO:0007669"/>
    <property type="project" value="InterPro"/>
</dbReference>
<evidence type="ECO:0000256" key="11">
    <source>
        <dbReference type="ARBA" id="ARBA00031126"/>
    </source>
</evidence>
<gene>
    <name evidence="14" type="ORF">O3P69_004998</name>
</gene>
<evidence type="ECO:0000256" key="10">
    <source>
        <dbReference type="ARBA" id="ARBA00029965"/>
    </source>
</evidence>
<keyword evidence="15" id="KW-1185">Reference proteome</keyword>
<dbReference type="PRINTS" id="PR00615">
    <property type="entry name" value="CCAATSUBUNTA"/>
</dbReference>
<feature type="region of interest" description="Disordered" evidence="12">
    <location>
        <begin position="107"/>
        <end position="126"/>
    </location>
</feature>
<dbReference type="InterPro" id="IPR003958">
    <property type="entry name" value="CBFA_NFYB_domain"/>
</dbReference>
<protein>
    <recommendedName>
        <fullName evidence="3">Nuclear transcription factor Y subunit beta</fullName>
    </recommendedName>
    <alternativeName>
        <fullName evidence="10">CAAT box DNA-binding protein subunit B</fullName>
    </alternativeName>
    <alternativeName>
        <fullName evidence="11">Nuclear transcription factor Y subunit B</fullName>
    </alternativeName>
</protein>
<keyword evidence="7" id="KW-0804">Transcription</keyword>
<feature type="compositionally biased region" description="Polar residues" evidence="12">
    <location>
        <begin position="1"/>
        <end position="12"/>
    </location>
</feature>
<dbReference type="GO" id="GO:0000978">
    <property type="term" value="F:RNA polymerase II cis-regulatory region sequence-specific DNA binding"/>
    <property type="evidence" value="ECO:0007669"/>
    <property type="project" value="TreeGrafter"/>
</dbReference>
<evidence type="ECO:0000256" key="4">
    <source>
        <dbReference type="ARBA" id="ARBA00023015"/>
    </source>
</evidence>
<evidence type="ECO:0000256" key="9">
    <source>
        <dbReference type="ARBA" id="ARBA00025263"/>
    </source>
</evidence>
<dbReference type="InterPro" id="IPR009072">
    <property type="entry name" value="Histone-fold"/>
</dbReference>
<keyword evidence="5" id="KW-0238">DNA-binding</keyword>